<feature type="transmembrane region" description="Helical" evidence="6">
    <location>
        <begin position="132"/>
        <end position="150"/>
    </location>
</feature>
<accession>A0A966DUQ1</accession>
<evidence type="ECO:0000256" key="5">
    <source>
        <dbReference type="ARBA" id="ARBA00023136"/>
    </source>
</evidence>
<dbReference type="AlphaFoldDB" id="A0A966DUQ1"/>
<reference evidence="7" key="2">
    <citation type="submission" date="2020-10" db="EMBL/GenBank/DDBJ databases">
        <title>Mucilaginibacter sp. nov., isolated from soil.</title>
        <authorList>
            <person name="Jeon C.O."/>
        </authorList>
    </citation>
    <scope>NUCLEOTIDE SEQUENCE</scope>
    <source>
        <strain evidence="7">R11</strain>
    </source>
</reference>
<keyword evidence="4 6" id="KW-1133">Transmembrane helix</keyword>
<comment type="subcellular location">
    <subcellularLocation>
        <location evidence="1">Cell membrane</location>
        <topology evidence="1">Multi-pass membrane protein</topology>
    </subcellularLocation>
</comment>
<comment type="caution">
    <text evidence="7">The sequence shown here is derived from an EMBL/GenBank/DDBJ whole genome shotgun (WGS) entry which is preliminary data.</text>
</comment>
<feature type="transmembrane region" description="Helical" evidence="6">
    <location>
        <begin position="56"/>
        <end position="77"/>
    </location>
</feature>
<evidence type="ECO:0000256" key="1">
    <source>
        <dbReference type="ARBA" id="ARBA00004651"/>
    </source>
</evidence>
<keyword evidence="8" id="KW-1185">Reference proteome</keyword>
<proteinExistence type="predicted"/>
<dbReference type="Proteomes" id="UP000638732">
    <property type="component" value="Unassembled WGS sequence"/>
</dbReference>
<gene>
    <name evidence="7" type="ORF">GSY63_21710</name>
</gene>
<feature type="transmembrane region" description="Helical" evidence="6">
    <location>
        <begin position="265"/>
        <end position="285"/>
    </location>
</feature>
<keyword evidence="3 6" id="KW-0812">Transmembrane</keyword>
<dbReference type="Pfam" id="PF02653">
    <property type="entry name" value="BPD_transp_2"/>
    <property type="match status" value="1"/>
</dbReference>
<name>A0A966DUQ1_9SPHI</name>
<organism evidence="7 8">
    <name type="scientific">Mucilaginibacter agri</name>
    <dbReference type="NCBI Taxonomy" id="2695265"/>
    <lineage>
        <taxon>Bacteria</taxon>
        <taxon>Pseudomonadati</taxon>
        <taxon>Bacteroidota</taxon>
        <taxon>Sphingobacteriia</taxon>
        <taxon>Sphingobacteriales</taxon>
        <taxon>Sphingobacteriaceae</taxon>
        <taxon>Mucilaginibacter</taxon>
    </lineage>
</organism>
<sequence>MDFYLTALLQGLCLSAIALGVYLSMKIFNIPDITTDGSYTLGGVVTAAMLTHQQSLWITTLAVFIVGGIAGALTGLIHTKLKINALLAGILVMTALYSINLTILGRSNVPLLNTPSIFNLINITGDSNQNSLIILVVIVILLVTIIGYLLKTDFGIAMRATGDSEQMIRAMGVNTDRMKITGLALANALTALSGFMMTQFQGFADINMGIGIVITGLGSVIIAETLINWLKITSIIWSLALVVGGAIVFQMVLAITLSIGVDANLLKLITAVFVLLIVSLPRLSFRRQND</sequence>
<keyword evidence="2" id="KW-1003">Cell membrane</keyword>
<evidence type="ECO:0000256" key="4">
    <source>
        <dbReference type="ARBA" id="ARBA00022989"/>
    </source>
</evidence>
<feature type="transmembrane region" description="Helical" evidence="6">
    <location>
        <begin position="206"/>
        <end position="223"/>
    </location>
</feature>
<feature type="transmembrane region" description="Helical" evidence="6">
    <location>
        <begin position="180"/>
        <end position="200"/>
    </location>
</feature>
<evidence type="ECO:0000256" key="3">
    <source>
        <dbReference type="ARBA" id="ARBA00022692"/>
    </source>
</evidence>
<dbReference type="PANTHER" id="PTHR32196">
    <property type="entry name" value="ABC TRANSPORTER PERMEASE PROTEIN YPHD-RELATED-RELATED"/>
    <property type="match status" value="1"/>
</dbReference>
<feature type="transmembrane region" description="Helical" evidence="6">
    <location>
        <begin position="84"/>
        <end position="104"/>
    </location>
</feature>
<dbReference type="RefSeq" id="WP_166587967.1">
    <property type="nucleotide sequence ID" value="NZ_WWEO01000045.1"/>
</dbReference>
<feature type="transmembrane region" description="Helical" evidence="6">
    <location>
        <begin position="235"/>
        <end position="259"/>
    </location>
</feature>
<evidence type="ECO:0000313" key="7">
    <source>
        <dbReference type="EMBL" id="NCD71995.1"/>
    </source>
</evidence>
<dbReference type="EMBL" id="WWEO01000045">
    <property type="protein sequence ID" value="NCD71995.1"/>
    <property type="molecule type" value="Genomic_DNA"/>
</dbReference>
<dbReference type="PANTHER" id="PTHR32196:SF69">
    <property type="entry name" value="BRANCHED-CHAIN AMINO ACID TRANSPORT SYSTEM, PERMEASE PROTEIN"/>
    <property type="match status" value="1"/>
</dbReference>
<evidence type="ECO:0000256" key="2">
    <source>
        <dbReference type="ARBA" id="ARBA00022475"/>
    </source>
</evidence>
<evidence type="ECO:0000313" key="8">
    <source>
        <dbReference type="Proteomes" id="UP000638732"/>
    </source>
</evidence>
<evidence type="ECO:0000256" key="6">
    <source>
        <dbReference type="SAM" id="Phobius"/>
    </source>
</evidence>
<keyword evidence="5 6" id="KW-0472">Membrane</keyword>
<protein>
    <submittedName>
        <fullName evidence="7">ABC transporter permease</fullName>
    </submittedName>
</protein>
<reference evidence="7" key="1">
    <citation type="submission" date="2020-01" db="EMBL/GenBank/DDBJ databases">
        <authorList>
            <person name="Seo Y.L."/>
        </authorList>
    </citation>
    <scope>NUCLEOTIDE SEQUENCE</scope>
    <source>
        <strain evidence="7">R11</strain>
    </source>
</reference>
<dbReference type="InterPro" id="IPR001851">
    <property type="entry name" value="ABC_transp_permease"/>
</dbReference>
<dbReference type="GO" id="GO:0005886">
    <property type="term" value="C:plasma membrane"/>
    <property type="evidence" value="ECO:0007669"/>
    <property type="project" value="UniProtKB-SubCell"/>
</dbReference>
<dbReference type="CDD" id="cd06574">
    <property type="entry name" value="TM_PBP1_branched-chain-AA_like"/>
    <property type="match status" value="1"/>
</dbReference>
<dbReference type="GO" id="GO:0022857">
    <property type="term" value="F:transmembrane transporter activity"/>
    <property type="evidence" value="ECO:0007669"/>
    <property type="project" value="InterPro"/>
</dbReference>